<sequence length="443" mass="45244">MPSLVALVAEPLFLTVDAALVGHLGAVPLAGLGVASTVLQTFIGLMIFLAYATTPLVALELGRGRPRAALAAGVDGLWLAAGIGVVVAAVGWLVARPLVGWLASDPTVAAQADAYLRVSLVGAPAMLVVLAATGALRGLQDTRLPMLVMVAGFGVNIALNALFLYGLHTGIAGSALGTVIAQTAMAAVLVAVLVTRARRAGAPLRPRLAGVGRAARDGGWLFLRTLALRVGLLASVWLAGRFGAVELAGYQVLFTLFTMVGMLFDALAVAAQALIGRDLGRGDVAHVQAVRRRLERIGVVIGVLAGVALAAGAPWLGRVFTSDPVLLQELPAGLLAVAAGMPLAGFVFVLDGVLMGVRDSRYLAMASLLNLVTIAPWSWLVVAVAVPAGPPAWAALVIAWAGFGLVIMGTRGLTLGLRVRRGDAWVAHALDGVASDAAGPSGR</sequence>
<dbReference type="EMBL" id="WBKA01000001">
    <property type="protein sequence ID" value="KAB1633832.1"/>
    <property type="molecule type" value="Genomic_DNA"/>
</dbReference>
<dbReference type="Proteomes" id="UP000481339">
    <property type="component" value="Unassembled WGS sequence"/>
</dbReference>
<feature type="transmembrane region" description="Helical" evidence="6">
    <location>
        <begin position="218"/>
        <end position="240"/>
    </location>
</feature>
<keyword evidence="8" id="KW-1185">Reference proteome</keyword>
<feature type="transmembrane region" description="Helical" evidence="6">
    <location>
        <begin position="392"/>
        <end position="413"/>
    </location>
</feature>
<dbReference type="GO" id="GO:0005886">
    <property type="term" value="C:plasma membrane"/>
    <property type="evidence" value="ECO:0007669"/>
    <property type="project" value="TreeGrafter"/>
</dbReference>
<dbReference type="NCBIfam" id="TIGR00797">
    <property type="entry name" value="matE"/>
    <property type="match status" value="1"/>
</dbReference>
<feature type="transmembrane region" description="Helical" evidence="6">
    <location>
        <begin position="297"/>
        <end position="318"/>
    </location>
</feature>
<organism evidence="7 8">
    <name type="scientific">Pseudoclavibacter caeni</name>
    <dbReference type="NCBI Taxonomy" id="908846"/>
    <lineage>
        <taxon>Bacteria</taxon>
        <taxon>Bacillati</taxon>
        <taxon>Actinomycetota</taxon>
        <taxon>Actinomycetes</taxon>
        <taxon>Micrococcales</taxon>
        <taxon>Microbacteriaceae</taxon>
        <taxon>Pseudoclavibacter</taxon>
    </lineage>
</organism>
<reference evidence="7 8" key="1">
    <citation type="submission" date="2019-09" db="EMBL/GenBank/DDBJ databases">
        <title>Phylogeny of genus Pseudoclavibacter and closely related genus.</title>
        <authorList>
            <person name="Li Y."/>
        </authorList>
    </citation>
    <scope>NUCLEOTIDE SEQUENCE [LARGE SCALE GENOMIC DNA]</scope>
    <source>
        <strain evidence="7 8">JCM 16921</strain>
    </source>
</reference>
<proteinExistence type="inferred from homology"/>
<dbReference type="InterPro" id="IPR002528">
    <property type="entry name" value="MATE_fam"/>
</dbReference>
<keyword evidence="5 6" id="KW-0472">Membrane</keyword>
<feature type="transmembrane region" description="Helical" evidence="6">
    <location>
        <begin position="144"/>
        <end position="165"/>
    </location>
</feature>
<protein>
    <submittedName>
        <fullName evidence="7">MATE family efflux transporter</fullName>
    </submittedName>
</protein>
<feature type="transmembrane region" description="Helical" evidence="6">
    <location>
        <begin position="330"/>
        <end position="350"/>
    </location>
</feature>
<gene>
    <name evidence="7" type="ORF">F8O02_00965</name>
</gene>
<evidence type="ECO:0000256" key="1">
    <source>
        <dbReference type="ARBA" id="ARBA00004141"/>
    </source>
</evidence>
<dbReference type="PANTHER" id="PTHR42893">
    <property type="entry name" value="PROTEIN DETOXIFICATION 44, CHLOROPLASTIC-RELATED"/>
    <property type="match status" value="1"/>
</dbReference>
<name>A0A7C8FU97_9MICO</name>
<feature type="transmembrane region" description="Helical" evidence="6">
    <location>
        <begin position="42"/>
        <end position="61"/>
    </location>
</feature>
<dbReference type="GO" id="GO:0042910">
    <property type="term" value="F:xenobiotic transmembrane transporter activity"/>
    <property type="evidence" value="ECO:0007669"/>
    <property type="project" value="InterPro"/>
</dbReference>
<evidence type="ECO:0000256" key="6">
    <source>
        <dbReference type="SAM" id="Phobius"/>
    </source>
</evidence>
<dbReference type="PANTHER" id="PTHR42893:SF46">
    <property type="entry name" value="PROTEIN DETOXIFICATION 44, CHLOROPLASTIC"/>
    <property type="match status" value="1"/>
</dbReference>
<feature type="transmembrane region" description="Helical" evidence="6">
    <location>
        <begin position="252"/>
        <end position="276"/>
    </location>
</feature>
<evidence type="ECO:0000313" key="8">
    <source>
        <dbReference type="Proteomes" id="UP000481339"/>
    </source>
</evidence>
<evidence type="ECO:0000256" key="2">
    <source>
        <dbReference type="ARBA" id="ARBA00010199"/>
    </source>
</evidence>
<feature type="transmembrane region" description="Helical" evidence="6">
    <location>
        <begin position="362"/>
        <end position="386"/>
    </location>
</feature>
<dbReference type="OrthoDB" id="5242355at2"/>
<comment type="subcellular location">
    <subcellularLocation>
        <location evidence="1">Membrane</location>
        <topology evidence="1">Multi-pass membrane protein</topology>
    </subcellularLocation>
</comment>
<evidence type="ECO:0000256" key="5">
    <source>
        <dbReference type="ARBA" id="ARBA00023136"/>
    </source>
</evidence>
<keyword evidence="4 6" id="KW-1133">Transmembrane helix</keyword>
<accession>A0A7C8FU97</accession>
<evidence type="ECO:0000256" key="4">
    <source>
        <dbReference type="ARBA" id="ARBA00022989"/>
    </source>
</evidence>
<evidence type="ECO:0000256" key="3">
    <source>
        <dbReference type="ARBA" id="ARBA00022692"/>
    </source>
</evidence>
<feature type="transmembrane region" description="Helical" evidence="6">
    <location>
        <begin position="171"/>
        <end position="197"/>
    </location>
</feature>
<feature type="transmembrane region" description="Helical" evidence="6">
    <location>
        <begin position="68"/>
        <end position="94"/>
    </location>
</feature>
<dbReference type="GO" id="GO:0015297">
    <property type="term" value="F:antiporter activity"/>
    <property type="evidence" value="ECO:0007669"/>
    <property type="project" value="InterPro"/>
</dbReference>
<keyword evidence="3 6" id="KW-0812">Transmembrane</keyword>
<comment type="similarity">
    <text evidence="2">Belongs to the multi antimicrobial extrusion (MATE) (TC 2.A.66.1) family.</text>
</comment>
<dbReference type="AlphaFoldDB" id="A0A7C8FU97"/>
<dbReference type="InterPro" id="IPR044644">
    <property type="entry name" value="DinF-like"/>
</dbReference>
<feature type="transmembrane region" description="Helical" evidence="6">
    <location>
        <begin position="114"/>
        <end position="132"/>
    </location>
</feature>
<evidence type="ECO:0000313" key="7">
    <source>
        <dbReference type="EMBL" id="KAB1633832.1"/>
    </source>
</evidence>
<comment type="caution">
    <text evidence="7">The sequence shown here is derived from an EMBL/GenBank/DDBJ whole genome shotgun (WGS) entry which is preliminary data.</text>
</comment>
<dbReference type="Pfam" id="PF01554">
    <property type="entry name" value="MatE"/>
    <property type="match status" value="2"/>
</dbReference>